<name>A0A1Q8I216_9ACTO</name>
<reference evidence="4 5" key="1">
    <citation type="submission" date="2016-12" db="EMBL/GenBank/DDBJ databases">
        <title>Genomic comparison of strains in the 'Actinomyces naeslundii' group.</title>
        <authorList>
            <person name="Mughal S.R."/>
            <person name="Do T."/>
            <person name="Gilbert S.C."/>
            <person name="Witherden E.A."/>
            <person name="Didelot X."/>
            <person name="Beighton D."/>
        </authorList>
    </citation>
    <scope>NUCLEOTIDE SEQUENCE [LARGE SCALE GENOMIC DNA]</scope>
    <source>
        <strain evidence="4 5">S64C</strain>
    </source>
</reference>
<keyword evidence="2" id="KW-1133">Transmembrane helix</keyword>
<evidence type="ECO:0000256" key="1">
    <source>
        <dbReference type="SAM" id="MobiDB-lite"/>
    </source>
</evidence>
<gene>
    <name evidence="4" type="ORF">BKH32_04870</name>
</gene>
<evidence type="ECO:0000313" key="4">
    <source>
        <dbReference type="EMBL" id="OLL15110.1"/>
    </source>
</evidence>
<keyword evidence="2" id="KW-0472">Membrane</keyword>
<evidence type="ECO:0000256" key="2">
    <source>
        <dbReference type="SAM" id="Phobius"/>
    </source>
</evidence>
<dbReference type="Proteomes" id="UP000185736">
    <property type="component" value="Unassembled WGS sequence"/>
</dbReference>
<sequence length="403" mass="41783">MSTSTATSQHSTPPPSPVEASQAQVTGPHWSRRWRRWRPVFIAVALMIVPVLVTVWTRTVTSTTPLAIDNPKDWGTMAVAELLRHEGVSVSKAGSLSEAVDAGRQGATIAVVNADRLSGEDRRALAQAGGDVVVIGAEGGSDALAGLTDMTAKGTAATTSTTLVPQCDDADAQAAQSLAGTRASVSLQGDDDAVGCFPVGEDRYAYATDSLPSGATLRVLPDPAPVTNAHLAQEGNAALGVRALGHHSRLLWLDGQHMEAPSVWNSPSTPPWLPVLIFQLLVIAGVLAIVQGRRFGGIVSEDLPVVVRSTETMVARGRLYRQGSDRPRAAQALRSGAALRLGAALGLPPGTSRRDVIAAVSSASGTAASTVDSLLYGPPPSSDSALATLAVQLDQLESEVHST</sequence>
<dbReference type="AlphaFoldDB" id="A0A1Q8I216"/>
<feature type="transmembrane region" description="Helical" evidence="2">
    <location>
        <begin position="40"/>
        <end position="57"/>
    </location>
</feature>
<keyword evidence="2" id="KW-0812">Transmembrane</keyword>
<feature type="domain" description="DUF4350" evidence="3">
    <location>
        <begin position="69"/>
        <end position="241"/>
    </location>
</feature>
<feature type="compositionally biased region" description="Polar residues" evidence="1">
    <location>
        <begin position="1"/>
        <end position="11"/>
    </location>
</feature>
<dbReference type="RefSeq" id="WP_075248896.1">
    <property type="nucleotide sequence ID" value="NZ_MSGO01000016.1"/>
</dbReference>
<accession>A0A1Q8I216</accession>
<dbReference type="InterPro" id="IPR025646">
    <property type="entry name" value="DUF4350"/>
</dbReference>
<evidence type="ECO:0000313" key="5">
    <source>
        <dbReference type="Proteomes" id="UP000185736"/>
    </source>
</evidence>
<protein>
    <submittedName>
        <fullName evidence="4">Tat pathway signal sequence</fullName>
    </submittedName>
</protein>
<dbReference type="EMBL" id="MSGO01000016">
    <property type="protein sequence ID" value="OLL15110.1"/>
    <property type="molecule type" value="Genomic_DNA"/>
</dbReference>
<proteinExistence type="predicted"/>
<comment type="caution">
    <text evidence="4">The sequence shown here is derived from an EMBL/GenBank/DDBJ whole genome shotgun (WGS) entry which is preliminary data.</text>
</comment>
<evidence type="ECO:0000259" key="3">
    <source>
        <dbReference type="Pfam" id="PF14258"/>
    </source>
</evidence>
<feature type="region of interest" description="Disordered" evidence="1">
    <location>
        <begin position="1"/>
        <end position="29"/>
    </location>
</feature>
<dbReference type="Pfam" id="PF14258">
    <property type="entry name" value="DUF4350"/>
    <property type="match status" value="1"/>
</dbReference>
<organism evidence="4 5">
    <name type="scientific">Actinomyces oris</name>
    <dbReference type="NCBI Taxonomy" id="544580"/>
    <lineage>
        <taxon>Bacteria</taxon>
        <taxon>Bacillati</taxon>
        <taxon>Actinomycetota</taxon>
        <taxon>Actinomycetes</taxon>
        <taxon>Actinomycetales</taxon>
        <taxon>Actinomycetaceae</taxon>
        <taxon>Actinomyces</taxon>
    </lineage>
</organism>